<organism evidence="1 2">
    <name type="scientific">Lucilia cuprina</name>
    <name type="common">Green bottle fly</name>
    <name type="synonym">Australian sheep blowfly</name>
    <dbReference type="NCBI Taxonomy" id="7375"/>
    <lineage>
        <taxon>Eukaryota</taxon>
        <taxon>Metazoa</taxon>
        <taxon>Ecdysozoa</taxon>
        <taxon>Arthropoda</taxon>
        <taxon>Hexapoda</taxon>
        <taxon>Insecta</taxon>
        <taxon>Pterygota</taxon>
        <taxon>Neoptera</taxon>
        <taxon>Endopterygota</taxon>
        <taxon>Diptera</taxon>
        <taxon>Brachycera</taxon>
        <taxon>Muscomorpha</taxon>
        <taxon>Oestroidea</taxon>
        <taxon>Calliphoridae</taxon>
        <taxon>Luciliinae</taxon>
        <taxon>Lucilia</taxon>
    </lineage>
</organism>
<accession>A0A0L0C0G5</accession>
<sequence>MNESDIRPSLSFCYREIVVFSSKNSLIVTKSSRSNSEIDGVHGKLSLKNFIRFYDDLMDSIRANGEVYPEKGIRYAFKVVKKRHFQSIWVSKKKEALFCNNISNIGNYMRVILKPRPMSINHK</sequence>
<dbReference type="Proteomes" id="UP000037069">
    <property type="component" value="Unassembled WGS sequence"/>
</dbReference>
<dbReference type="AlphaFoldDB" id="A0A0L0C0G5"/>
<evidence type="ECO:0000313" key="1">
    <source>
        <dbReference type="EMBL" id="KNC24914.1"/>
    </source>
</evidence>
<comment type="caution">
    <text evidence="1">The sequence shown here is derived from an EMBL/GenBank/DDBJ whole genome shotgun (WGS) entry which is preliminary data.</text>
</comment>
<evidence type="ECO:0000313" key="2">
    <source>
        <dbReference type="Proteomes" id="UP000037069"/>
    </source>
</evidence>
<dbReference type="OrthoDB" id="8035197at2759"/>
<reference evidence="1 2" key="1">
    <citation type="journal article" date="2015" name="Nat. Commun.">
        <title>Lucilia cuprina genome unlocks parasitic fly biology to underpin future interventions.</title>
        <authorList>
            <person name="Anstead C.A."/>
            <person name="Korhonen P.K."/>
            <person name="Young N.D."/>
            <person name="Hall R.S."/>
            <person name="Jex A.R."/>
            <person name="Murali S.C."/>
            <person name="Hughes D.S."/>
            <person name="Lee S.F."/>
            <person name="Perry T."/>
            <person name="Stroehlein A.J."/>
            <person name="Ansell B.R."/>
            <person name="Breugelmans B."/>
            <person name="Hofmann A."/>
            <person name="Qu J."/>
            <person name="Dugan S."/>
            <person name="Lee S.L."/>
            <person name="Chao H."/>
            <person name="Dinh H."/>
            <person name="Han Y."/>
            <person name="Doddapaneni H.V."/>
            <person name="Worley K.C."/>
            <person name="Muzny D.M."/>
            <person name="Ioannidis P."/>
            <person name="Waterhouse R.M."/>
            <person name="Zdobnov E.M."/>
            <person name="James P.J."/>
            <person name="Bagnall N.H."/>
            <person name="Kotze A.C."/>
            <person name="Gibbs R.A."/>
            <person name="Richards S."/>
            <person name="Batterham P."/>
            <person name="Gasser R.B."/>
        </authorList>
    </citation>
    <scope>NUCLEOTIDE SEQUENCE [LARGE SCALE GENOMIC DNA]</scope>
    <source>
        <strain evidence="1 2">LS</strain>
        <tissue evidence="1">Full body</tissue>
    </source>
</reference>
<gene>
    <name evidence="1" type="ORF">FF38_03003</name>
</gene>
<keyword evidence="2" id="KW-1185">Reference proteome</keyword>
<proteinExistence type="predicted"/>
<protein>
    <submittedName>
        <fullName evidence="1">Uncharacterized protein</fullName>
    </submittedName>
</protein>
<name>A0A0L0C0G5_LUCCU</name>
<dbReference type="EMBL" id="JRES01001167">
    <property type="protein sequence ID" value="KNC24914.1"/>
    <property type="molecule type" value="Genomic_DNA"/>
</dbReference>